<gene>
    <name evidence="8" type="ordered locus">PP7435_Chr1-3281</name>
</gene>
<evidence type="ECO:0000313" key="8">
    <source>
        <dbReference type="EMBL" id="SCV11943.1"/>
    </source>
</evidence>
<protein>
    <recommendedName>
        <fullName evidence="3">Cx9C motif-containing protein 4, mitochondrial</fullName>
    </recommendedName>
</protein>
<dbReference type="InterPro" id="IPR027179">
    <property type="entry name" value="CMC4"/>
</dbReference>
<comment type="similarity">
    <text evidence="2">Belongs to the CMC4 family.</text>
</comment>
<feature type="disulfide bond" evidence="7">
    <location>
        <begin position="5"/>
        <end position="36"/>
    </location>
</feature>
<dbReference type="FunFam" id="1.10.287.1130:FF:000008">
    <property type="entry name" value="Cx9C motif-containing protein 4, mitochondrial"/>
    <property type="match status" value="1"/>
</dbReference>
<name>A0A1G4KPM9_KOMPC</name>
<keyword evidence="9" id="KW-1185">Reference proteome</keyword>
<dbReference type="EMBL" id="FR839628">
    <property type="protein sequence ID" value="SCV11943.1"/>
    <property type="molecule type" value="Genomic_DNA"/>
</dbReference>
<evidence type="ECO:0000256" key="4">
    <source>
        <dbReference type="ARBA" id="ARBA00022737"/>
    </source>
</evidence>
<organism evidence="8 9">
    <name type="scientific">Komagataella phaffii (strain ATCC 76273 / CBS 7435 / CECT 11047 / NRRL Y-11430 / Wegner 21-1)</name>
    <name type="common">Yeast</name>
    <name type="synonym">Pichia pastoris</name>
    <dbReference type="NCBI Taxonomy" id="981350"/>
    <lineage>
        <taxon>Eukaryota</taxon>
        <taxon>Fungi</taxon>
        <taxon>Dikarya</taxon>
        <taxon>Ascomycota</taxon>
        <taxon>Saccharomycotina</taxon>
        <taxon>Pichiomycetes</taxon>
        <taxon>Pichiales</taxon>
        <taxon>Pichiaceae</taxon>
        <taxon>Komagataella</taxon>
    </lineage>
</organism>
<accession>A0A1G4KPM9</accession>
<evidence type="ECO:0000256" key="5">
    <source>
        <dbReference type="ARBA" id="ARBA00023128"/>
    </source>
</evidence>
<dbReference type="PANTHER" id="PTHR15590:SF0">
    <property type="entry name" value="CX9C MOTIF-CONTAINING PROTEIN 4"/>
    <property type="match status" value="1"/>
</dbReference>
<dbReference type="Proteomes" id="UP000006853">
    <property type="component" value="Chromosome 1"/>
</dbReference>
<keyword evidence="6 7" id="KW-1015">Disulfide bond</keyword>
<dbReference type="Pfam" id="PF08991">
    <property type="entry name" value="CMC4"/>
    <property type="match status" value="1"/>
</dbReference>
<feature type="disulfide bond" evidence="7">
    <location>
        <begin position="37"/>
        <end position="53"/>
    </location>
</feature>
<feature type="disulfide bond" evidence="7">
    <location>
        <begin position="15"/>
        <end position="26"/>
    </location>
</feature>
<sequence length="77" mass="8854">MPEPCKAQACAIQDCLKSNRYDESKCTKFIDELYACCSQFYKDNGEESRTVCCPNPSLLSLKIKQRQQEKKDARLVN</sequence>
<evidence type="ECO:0000256" key="6">
    <source>
        <dbReference type="ARBA" id="ARBA00023157"/>
    </source>
</evidence>
<proteinExistence type="inferred from homology"/>
<evidence type="ECO:0000256" key="1">
    <source>
        <dbReference type="ARBA" id="ARBA00004569"/>
    </source>
</evidence>
<evidence type="ECO:0000313" key="9">
    <source>
        <dbReference type="Proteomes" id="UP000006853"/>
    </source>
</evidence>
<dbReference type="SUPFAM" id="SSF47072">
    <property type="entry name" value="Cysteine alpha-hairpin motif"/>
    <property type="match status" value="1"/>
</dbReference>
<evidence type="ECO:0000256" key="2">
    <source>
        <dbReference type="ARBA" id="ARBA00009858"/>
    </source>
</evidence>
<dbReference type="Gene3D" id="1.10.287.1130">
    <property type="entry name" value="CytochromE C oxidase copper chaperone"/>
    <property type="match status" value="1"/>
</dbReference>
<dbReference type="AlphaFoldDB" id="A0A1G4KPM9"/>
<reference evidence="8 9" key="1">
    <citation type="journal article" date="2011" name="J. Biotechnol.">
        <title>High-quality genome sequence of Pichia pastoris CBS7435.</title>
        <authorList>
            <person name="Kuberl A."/>
            <person name="Schneider J."/>
            <person name="Thallinger G.G."/>
            <person name="Anderl I."/>
            <person name="Wibberg D."/>
            <person name="Hajek T."/>
            <person name="Jaenicke S."/>
            <person name="Brinkrolf K."/>
            <person name="Goesmann A."/>
            <person name="Szczepanowski R."/>
            <person name="Puhler A."/>
            <person name="Schwab H."/>
            <person name="Glieder A."/>
            <person name="Pichler H."/>
        </authorList>
    </citation>
    <scope>NUCLEOTIDE SEQUENCE [LARGE SCALE GENOMIC DNA]</scope>
    <source>
        <strain evidence="9">ATCC 76273 / CBS 7435 / CECT 11047 / NRRL Y-11430 / Wegner 21-1</strain>
    </source>
</reference>
<keyword evidence="4" id="KW-0677">Repeat</keyword>
<dbReference type="GO" id="GO:0005758">
    <property type="term" value="C:mitochondrial intermembrane space"/>
    <property type="evidence" value="ECO:0007669"/>
    <property type="project" value="UniProtKB-SubCell"/>
</dbReference>
<dbReference type="PROSITE" id="PS51808">
    <property type="entry name" value="CHCH"/>
    <property type="match status" value="1"/>
</dbReference>
<dbReference type="PANTHER" id="PTHR15590">
    <property type="entry name" value="CX9C MOTIF-CONTAINING PROTEIN 4"/>
    <property type="match status" value="1"/>
</dbReference>
<comment type="subcellular location">
    <subcellularLocation>
        <location evidence="1">Mitochondrion intermembrane space</location>
    </subcellularLocation>
</comment>
<dbReference type="SMR" id="A0A1G4KPM9"/>
<keyword evidence="5" id="KW-0496">Mitochondrion</keyword>
<reference evidence="8 9" key="2">
    <citation type="journal article" date="2016" name="FEMS Yeast Res.">
        <title>Curation of the genome annotation of Pichia pastoris (Komagataella phaffii) CBS7435 from gene level to protein function.</title>
        <authorList>
            <person name="Valli M."/>
            <person name="Tatto N.E."/>
            <person name="Peymann A."/>
            <person name="Gruber C."/>
            <person name="Landes N."/>
            <person name="Ekker H."/>
            <person name="Thallinger G.G."/>
            <person name="Mattanovich D."/>
            <person name="Gasser B."/>
            <person name="Graf A.B."/>
        </authorList>
    </citation>
    <scope>GENOME REANNOTATION</scope>
    <source>
        <strain evidence="8 9">ATCC 76273 / CBS 7435 / CECT 11047 / NRRL Y-11430 / Wegner 21-1</strain>
    </source>
</reference>
<dbReference type="InterPro" id="IPR009069">
    <property type="entry name" value="Cys_alpha_HP_mot_SF"/>
</dbReference>
<evidence type="ECO:0000256" key="7">
    <source>
        <dbReference type="PIRSR" id="PIRSR627179-50"/>
    </source>
</evidence>
<evidence type="ECO:0000256" key="3">
    <source>
        <dbReference type="ARBA" id="ARBA00019406"/>
    </source>
</evidence>